<keyword evidence="12" id="KW-1185">Reference proteome</keyword>
<dbReference type="InterPro" id="IPR030400">
    <property type="entry name" value="Sedolisin_dom"/>
</dbReference>
<dbReference type="PROSITE" id="PS51695">
    <property type="entry name" value="SEDOLISIN"/>
    <property type="match status" value="1"/>
</dbReference>
<keyword evidence="7" id="KW-0865">Zymogen</keyword>
<evidence type="ECO:0000256" key="2">
    <source>
        <dbReference type="ARBA" id="ARBA00022670"/>
    </source>
</evidence>
<feature type="non-terminal residue" evidence="11">
    <location>
        <position position="662"/>
    </location>
</feature>
<feature type="active site" description="Charge relay system" evidence="8">
    <location>
        <position position="579"/>
    </location>
</feature>
<dbReference type="SMART" id="SM00944">
    <property type="entry name" value="Pro-kuma_activ"/>
    <property type="match status" value="1"/>
</dbReference>
<dbReference type="GO" id="GO:0005576">
    <property type="term" value="C:extracellular region"/>
    <property type="evidence" value="ECO:0007669"/>
    <property type="project" value="UniProtKB-SubCell"/>
</dbReference>
<dbReference type="GO" id="GO:0008240">
    <property type="term" value="F:tripeptidyl-peptidase activity"/>
    <property type="evidence" value="ECO:0007669"/>
    <property type="project" value="TreeGrafter"/>
</dbReference>
<feature type="signal peptide" evidence="9">
    <location>
        <begin position="1"/>
        <end position="18"/>
    </location>
</feature>
<feature type="binding site" evidence="8">
    <location>
        <position position="641"/>
    </location>
    <ligand>
        <name>Ca(2+)</name>
        <dbReference type="ChEBI" id="CHEBI:29108"/>
    </ligand>
</feature>
<dbReference type="EMBL" id="NCSJ02000240">
    <property type="protein sequence ID" value="RFU26803.1"/>
    <property type="molecule type" value="Genomic_DNA"/>
</dbReference>
<feature type="binding site" evidence="8">
    <location>
        <position position="620"/>
    </location>
    <ligand>
        <name>Ca(2+)</name>
        <dbReference type="ChEBI" id="CHEBI:29108"/>
    </ligand>
</feature>
<name>A0A3E2H1G3_SCYLI</name>
<evidence type="ECO:0000256" key="1">
    <source>
        <dbReference type="ARBA" id="ARBA00004239"/>
    </source>
</evidence>
<dbReference type="CDD" id="cd11377">
    <property type="entry name" value="Pro-peptidase_S53"/>
    <property type="match status" value="1"/>
</dbReference>
<dbReference type="GO" id="GO:0004252">
    <property type="term" value="F:serine-type endopeptidase activity"/>
    <property type="evidence" value="ECO:0007669"/>
    <property type="project" value="UniProtKB-UniRule"/>
</dbReference>
<evidence type="ECO:0000256" key="7">
    <source>
        <dbReference type="ARBA" id="ARBA00023145"/>
    </source>
</evidence>
<feature type="binding site" evidence="8">
    <location>
        <position position="639"/>
    </location>
    <ligand>
        <name>Ca(2+)</name>
        <dbReference type="ChEBI" id="CHEBI:29108"/>
    </ligand>
</feature>
<keyword evidence="9" id="KW-0732">Signal</keyword>
<evidence type="ECO:0000256" key="3">
    <source>
        <dbReference type="ARBA" id="ARBA00022723"/>
    </source>
</evidence>
<dbReference type="CDD" id="cd04056">
    <property type="entry name" value="Peptidases_S53"/>
    <property type="match status" value="1"/>
</dbReference>
<dbReference type="OrthoDB" id="409122at2759"/>
<feature type="domain" description="Peptidase S53" evidence="10">
    <location>
        <begin position="252"/>
        <end position="661"/>
    </location>
</feature>
<keyword evidence="3 8" id="KW-0479">Metal-binding</keyword>
<evidence type="ECO:0000256" key="4">
    <source>
        <dbReference type="ARBA" id="ARBA00022801"/>
    </source>
</evidence>
<dbReference type="Gene3D" id="3.40.50.200">
    <property type="entry name" value="Peptidase S8/S53 domain"/>
    <property type="match status" value="1"/>
</dbReference>
<evidence type="ECO:0000313" key="11">
    <source>
        <dbReference type="EMBL" id="RFU26803.1"/>
    </source>
</evidence>
<evidence type="ECO:0000256" key="8">
    <source>
        <dbReference type="PROSITE-ProRule" id="PRU01032"/>
    </source>
</evidence>
<evidence type="ECO:0000256" key="9">
    <source>
        <dbReference type="SAM" id="SignalP"/>
    </source>
</evidence>
<gene>
    <name evidence="11" type="ORF">B7463_g9528</name>
</gene>
<evidence type="ECO:0000259" key="10">
    <source>
        <dbReference type="PROSITE" id="PS51695"/>
    </source>
</evidence>
<dbReference type="InterPro" id="IPR015366">
    <property type="entry name" value="S53_propep"/>
</dbReference>
<sequence length="662" mass="71870">MLLAALLTFLFFLPDSTGSNTVSSNMRPILLFSFAVTALAAHSSVPRKTFDYVLHEERHQPLSSRWEKRSAIELNVEEPTVFTMRIAIKHKNLHLAESHVLGVSHPDSASFGQHWTTDRIAKEFAPSDESLAAVTNWLVEEGVPEERISLSSDKSWIKLQTTFQEAQDLLRTQYHVFEGTATSHKHVACDAYYVPDFVQPHIDFITPTIHRTGEPMVKRMTATDPHLGPERLSPLDDELQFSSGDLSICNQTVTPDCIRALYNIPIPTSSNPKNSLGVVELNQLSQYSQVDLDMFFQNFTKPLVGRPPKMISIDGGDSRYTGPFTMYGDLAEADMDLELTMSLTYPLNVTIYAVGDNYIGGQFDTWLDALDGSYCSFEGGDVPGIDPIYPDNSTEVPGNGVPYNQSADCGTARSSYVYSLSLASTEEPSSVAYQDRMCTEFMKLTLQGSTFLFASDDYGVGGPQAVGCGGPNGTSFTPAFPATCPWVTAVGGSAINFGNTVYDPETSYGGSGGGFSNIFPMPDYQSEAVLNWFKNNPTNYPPGTFNDSRQARGIPDMAANAWQILVVSSGYAGTLGGTSAAVPIVASIFALINNARLDAGKVPVGFINPVIYANPQAFNDITTGDNPGCGTNGFNATEGWDPVTGLGTPNYKKLLKVFMALP</sequence>
<evidence type="ECO:0000256" key="5">
    <source>
        <dbReference type="ARBA" id="ARBA00022825"/>
    </source>
</evidence>
<dbReference type="STRING" id="5539.A0A3E2H1G3"/>
<feature type="non-terminal residue" evidence="11">
    <location>
        <position position="1"/>
    </location>
</feature>
<keyword evidence="5 8" id="KW-0720">Serine protease</keyword>
<organism evidence="11 12">
    <name type="scientific">Scytalidium lignicola</name>
    <name type="common">Hyphomycete</name>
    <dbReference type="NCBI Taxonomy" id="5539"/>
    <lineage>
        <taxon>Eukaryota</taxon>
        <taxon>Fungi</taxon>
        <taxon>Dikarya</taxon>
        <taxon>Ascomycota</taxon>
        <taxon>Pezizomycotina</taxon>
        <taxon>Leotiomycetes</taxon>
        <taxon>Leotiomycetes incertae sedis</taxon>
        <taxon>Scytalidium</taxon>
    </lineage>
</organism>
<feature type="binding site" evidence="8">
    <location>
        <position position="621"/>
    </location>
    <ligand>
        <name>Ca(2+)</name>
        <dbReference type="ChEBI" id="CHEBI:29108"/>
    </ligand>
</feature>
<evidence type="ECO:0000313" key="12">
    <source>
        <dbReference type="Proteomes" id="UP000258309"/>
    </source>
</evidence>
<dbReference type="InterPro" id="IPR050819">
    <property type="entry name" value="Tripeptidyl-peptidase_I"/>
</dbReference>
<dbReference type="GO" id="GO:0046872">
    <property type="term" value="F:metal ion binding"/>
    <property type="evidence" value="ECO:0007669"/>
    <property type="project" value="UniProtKB-UniRule"/>
</dbReference>
<accession>A0A3E2H1G3</accession>
<keyword evidence="2 8" id="KW-0645">Protease</keyword>
<proteinExistence type="predicted"/>
<feature type="active site" description="Charge relay system" evidence="8">
    <location>
        <position position="332"/>
    </location>
</feature>
<evidence type="ECO:0000256" key="6">
    <source>
        <dbReference type="ARBA" id="ARBA00022837"/>
    </source>
</evidence>
<comment type="cofactor">
    <cofactor evidence="8">
        <name>Ca(2+)</name>
        <dbReference type="ChEBI" id="CHEBI:29108"/>
    </cofactor>
    <text evidence="8">Binds 1 Ca(2+) ion per subunit.</text>
</comment>
<dbReference type="PANTHER" id="PTHR14218">
    <property type="entry name" value="PROTEASE S8 TRIPEPTIDYL PEPTIDASE I CLN2"/>
    <property type="match status" value="1"/>
</dbReference>
<keyword evidence="4 8" id="KW-0378">Hydrolase</keyword>
<dbReference type="PANTHER" id="PTHR14218:SF19">
    <property type="entry name" value="SERINE PROTEASE AORO, PUTATIVE (AFU_ORTHOLOGUE AFUA_6G10250)-RELATED"/>
    <property type="match status" value="1"/>
</dbReference>
<dbReference type="SUPFAM" id="SSF52743">
    <property type="entry name" value="Subtilisin-like"/>
    <property type="match status" value="1"/>
</dbReference>
<dbReference type="Proteomes" id="UP000258309">
    <property type="component" value="Unassembled WGS sequence"/>
</dbReference>
<feature type="active site" description="Charge relay system" evidence="8">
    <location>
        <position position="336"/>
    </location>
</feature>
<comment type="caution">
    <text evidence="11">The sequence shown here is derived from an EMBL/GenBank/DDBJ whole genome shotgun (WGS) entry which is preliminary data.</text>
</comment>
<dbReference type="Pfam" id="PF09286">
    <property type="entry name" value="Pro-kuma_activ"/>
    <property type="match status" value="1"/>
</dbReference>
<dbReference type="SUPFAM" id="SSF54897">
    <property type="entry name" value="Protease propeptides/inhibitors"/>
    <property type="match status" value="1"/>
</dbReference>
<dbReference type="InterPro" id="IPR036852">
    <property type="entry name" value="Peptidase_S8/S53_dom_sf"/>
</dbReference>
<feature type="chain" id="PRO_5017640970" description="Peptidase S53 domain-containing protein" evidence="9">
    <location>
        <begin position="19"/>
        <end position="662"/>
    </location>
</feature>
<comment type="subcellular location">
    <subcellularLocation>
        <location evidence="1">Secreted</location>
        <location evidence="1">Extracellular space</location>
    </subcellularLocation>
</comment>
<dbReference type="AlphaFoldDB" id="A0A3E2H1G3"/>
<dbReference type="GO" id="GO:0006508">
    <property type="term" value="P:proteolysis"/>
    <property type="evidence" value="ECO:0007669"/>
    <property type="project" value="UniProtKB-KW"/>
</dbReference>
<protein>
    <recommendedName>
        <fullName evidence="10">Peptidase S53 domain-containing protein</fullName>
    </recommendedName>
</protein>
<reference evidence="11 12" key="1">
    <citation type="submission" date="2018-05" db="EMBL/GenBank/DDBJ databases">
        <title>Draft genome sequence of Scytalidium lignicola DSM 105466, a ubiquitous saprotrophic fungus.</title>
        <authorList>
            <person name="Buettner E."/>
            <person name="Gebauer A.M."/>
            <person name="Hofrichter M."/>
            <person name="Liers C."/>
            <person name="Kellner H."/>
        </authorList>
    </citation>
    <scope>NUCLEOTIDE SEQUENCE [LARGE SCALE GENOMIC DNA]</scope>
    <source>
        <strain evidence="11 12">DSM 105466</strain>
    </source>
</reference>
<keyword evidence="6 8" id="KW-0106">Calcium</keyword>